<dbReference type="Proteomes" id="UP001108029">
    <property type="component" value="Unassembled WGS sequence"/>
</dbReference>
<comment type="similarity">
    <text evidence="1 7">Belongs to the cytochrome P450 family.</text>
</comment>
<dbReference type="InterPro" id="IPR017972">
    <property type="entry name" value="Cyt_P450_CS"/>
</dbReference>
<evidence type="ECO:0000256" key="5">
    <source>
        <dbReference type="ARBA" id="ARBA00023004"/>
    </source>
</evidence>
<dbReference type="PANTHER" id="PTHR46696">
    <property type="entry name" value="P450, PUTATIVE (EUROFUNG)-RELATED"/>
    <property type="match status" value="1"/>
</dbReference>
<dbReference type="PANTHER" id="PTHR46696:SF6">
    <property type="entry name" value="P450, PUTATIVE (EUROFUNG)-RELATED"/>
    <property type="match status" value="1"/>
</dbReference>
<dbReference type="GO" id="GO:0004497">
    <property type="term" value="F:monooxygenase activity"/>
    <property type="evidence" value="ECO:0007669"/>
    <property type="project" value="UniProtKB-KW"/>
</dbReference>
<name>A0A9Q3Z4K9_9ACTN</name>
<dbReference type="InterPro" id="IPR002397">
    <property type="entry name" value="Cyt_P450_B"/>
</dbReference>
<dbReference type="PRINTS" id="PR00385">
    <property type="entry name" value="P450"/>
</dbReference>
<evidence type="ECO:0000256" key="1">
    <source>
        <dbReference type="ARBA" id="ARBA00010617"/>
    </source>
</evidence>
<evidence type="ECO:0000256" key="3">
    <source>
        <dbReference type="ARBA" id="ARBA00022723"/>
    </source>
</evidence>
<keyword evidence="10" id="KW-1185">Reference proteome</keyword>
<dbReference type="GO" id="GO:0005506">
    <property type="term" value="F:iron ion binding"/>
    <property type="evidence" value="ECO:0007669"/>
    <property type="project" value="InterPro"/>
</dbReference>
<dbReference type="FunFam" id="1.10.630.10:FF:000018">
    <property type="entry name" value="Cytochrome P450 monooxygenase"/>
    <property type="match status" value="1"/>
</dbReference>
<keyword evidence="2 7" id="KW-0349">Heme</keyword>
<dbReference type="PROSITE" id="PS00086">
    <property type="entry name" value="CYTOCHROME_P450"/>
    <property type="match status" value="1"/>
</dbReference>
<dbReference type="RefSeq" id="WP_232648556.1">
    <property type="nucleotide sequence ID" value="NZ_JAJSBI010000005.1"/>
</dbReference>
<protein>
    <submittedName>
        <fullName evidence="9">Cytochrome P450</fullName>
    </submittedName>
</protein>
<dbReference type="InterPro" id="IPR001128">
    <property type="entry name" value="Cyt_P450"/>
</dbReference>
<keyword evidence="3 7" id="KW-0479">Metal-binding</keyword>
<keyword evidence="4 7" id="KW-0560">Oxidoreductase</keyword>
<reference evidence="9" key="1">
    <citation type="submission" date="2021-12" db="EMBL/GenBank/DDBJ databases">
        <authorList>
            <person name="Lee J.-H."/>
            <person name="Kim S.-B."/>
        </authorList>
    </citation>
    <scope>NUCLEOTIDE SEQUENCE</scope>
    <source>
        <strain evidence="9">NR30</strain>
    </source>
</reference>
<comment type="caution">
    <text evidence="9">The sequence shown here is derived from an EMBL/GenBank/DDBJ whole genome shotgun (WGS) entry which is preliminary data.</text>
</comment>
<gene>
    <name evidence="9" type="ORF">LJ657_12320</name>
</gene>
<dbReference type="AlphaFoldDB" id="A0A9Q3Z4K9"/>
<dbReference type="EMBL" id="JAJSBI010000005">
    <property type="protein sequence ID" value="MCD9874451.1"/>
    <property type="molecule type" value="Genomic_DNA"/>
</dbReference>
<keyword evidence="5 7" id="KW-0408">Iron</keyword>
<evidence type="ECO:0000256" key="7">
    <source>
        <dbReference type="RuleBase" id="RU000461"/>
    </source>
</evidence>
<feature type="region of interest" description="Disordered" evidence="8">
    <location>
        <begin position="1"/>
        <end position="26"/>
    </location>
</feature>
<dbReference type="Pfam" id="PF00067">
    <property type="entry name" value="p450"/>
    <property type="match status" value="1"/>
</dbReference>
<keyword evidence="6 7" id="KW-0503">Monooxygenase</keyword>
<evidence type="ECO:0000256" key="6">
    <source>
        <dbReference type="ARBA" id="ARBA00023033"/>
    </source>
</evidence>
<evidence type="ECO:0000256" key="2">
    <source>
        <dbReference type="ARBA" id="ARBA00022617"/>
    </source>
</evidence>
<dbReference type="CDD" id="cd11031">
    <property type="entry name" value="Cyp158A-like"/>
    <property type="match status" value="1"/>
</dbReference>
<evidence type="ECO:0000313" key="9">
    <source>
        <dbReference type="EMBL" id="MCD9874451.1"/>
    </source>
</evidence>
<dbReference type="SUPFAM" id="SSF48264">
    <property type="entry name" value="Cytochrome P450"/>
    <property type="match status" value="1"/>
</dbReference>
<accession>A0A9Q3Z4K9</accession>
<dbReference type="GO" id="GO:0020037">
    <property type="term" value="F:heme binding"/>
    <property type="evidence" value="ECO:0007669"/>
    <property type="project" value="InterPro"/>
</dbReference>
<sequence length="396" mass="43084">MSTDSTSRPLCPMHRIDLPEPAPPRPATLATGTPAWLVTRYADVRQVLMDPRFNRSSLHAEDAPPLLVVPNLLDDPNGLLNQDGEAHQRLRGTVQRAFTPRAIARWRPWVASVVGTLLDDFAARDRPADIIEGFTRPLPVSVISRLMGLDHVDRERIRHWADHALSGGAHTREEVVAAMHEFGAFAADLIAQRRENPGDDLVSGLVSAGDGLDIDERQLVTLVCGLVVAGHETTMTALGNIVVYLLTDRQEAWPGLAEDEETAAVAAEQLLRAVPLSEGRVLPGLIRRAVEDTDVGGVTIPAGSVVAVQTNAASRDPDVFPPGPPDLFTPLTAPGVIFGAGPHHCLGAWLARLELGLALHRVATRFPDLRAEFTPETIEWREGQMTRSPRRLPVSW</sequence>
<dbReference type="InterPro" id="IPR036396">
    <property type="entry name" value="Cyt_P450_sf"/>
</dbReference>
<evidence type="ECO:0000313" key="10">
    <source>
        <dbReference type="Proteomes" id="UP001108029"/>
    </source>
</evidence>
<proteinExistence type="inferred from homology"/>
<dbReference type="Gene3D" id="1.10.630.10">
    <property type="entry name" value="Cytochrome P450"/>
    <property type="match status" value="1"/>
</dbReference>
<dbReference type="PRINTS" id="PR00359">
    <property type="entry name" value="BP450"/>
</dbReference>
<evidence type="ECO:0000256" key="8">
    <source>
        <dbReference type="SAM" id="MobiDB-lite"/>
    </source>
</evidence>
<organism evidence="9 10">
    <name type="scientific">Streptomyces guryensis</name>
    <dbReference type="NCBI Taxonomy" id="2886947"/>
    <lineage>
        <taxon>Bacteria</taxon>
        <taxon>Bacillati</taxon>
        <taxon>Actinomycetota</taxon>
        <taxon>Actinomycetes</taxon>
        <taxon>Kitasatosporales</taxon>
        <taxon>Streptomycetaceae</taxon>
        <taxon>Streptomyces</taxon>
    </lineage>
</organism>
<dbReference type="GO" id="GO:0016705">
    <property type="term" value="F:oxidoreductase activity, acting on paired donors, with incorporation or reduction of molecular oxygen"/>
    <property type="evidence" value="ECO:0007669"/>
    <property type="project" value="InterPro"/>
</dbReference>
<evidence type="ECO:0000256" key="4">
    <source>
        <dbReference type="ARBA" id="ARBA00023002"/>
    </source>
</evidence>